<dbReference type="PANTHER" id="PTHR43758:SF2">
    <property type="entry name" value="OXIDIZED PURINE NUCLEOSIDE TRIPHOSPHATE HYDROLASE"/>
    <property type="match status" value="1"/>
</dbReference>
<evidence type="ECO:0000256" key="20">
    <source>
        <dbReference type="ARBA" id="ARBA00048002"/>
    </source>
</evidence>
<keyword evidence="7" id="KW-0460">Magnesium</keyword>
<dbReference type="CDD" id="cd03427">
    <property type="entry name" value="NUDIX_MTH1_Nudt1"/>
    <property type="match status" value="1"/>
</dbReference>
<keyword evidence="27" id="KW-1185">Reference proteome</keyword>
<dbReference type="OrthoDB" id="408303at2759"/>
<evidence type="ECO:0000259" key="25">
    <source>
        <dbReference type="PROSITE" id="PS51462"/>
    </source>
</evidence>
<comment type="catalytic activity">
    <reaction evidence="21">
        <text>O(6)-methyl-dGTP + H2O = O(6)-methyl-dGMP + diphosphate + H(+)</text>
        <dbReference type="Rhea" id="RHEA:67600"/>
        <dbReference type="ChEBI" id="CHEBI:15377"/>
        <dbReference type="ChEBI" id="CHEBI:15378"/>
        <dbReference type="ChEBI" id="CHEBI:33019"/>
        <dbReference type="ChEBI" id="CHEBI:169974"/>
        <dbReference type="ChEBI" id="CHEBI:169975"/>
    </reaction>
    <physiologicalReaction direction="left-to-right" evidence="21">
        <dbReference type="Rhea" id="RHEA:67601"/>
    </physiologicalReaction>
</comment>
<evidence type="ECO:0000256" key="6">
    <source>
        <dbReference type="ARBA" id="ARBA00022801"/>
    </source>
</evidence>
<dbReference type="SUPFAM" id="SSF55811">
    <property type="entry name" value="Nudix"/>
    <property type="match status" value="1"/>
</dbReference>
<evidence type="ECO:0000313" key="27">
    <source>
        <dbReference type="Proteomes" id="UP001165122"/>
    </source>
</evidence>
<comment type="caution">
    <text evidence="26">The sequence shown here is derived from an EMBL/GenBank/DDBJ whole genome shotgun (WGS) entry which is preliminary data.</text>
</comment>
<keyword evidence="24" id="KW-0472">Membrane</keyword>
<gene>
    <name evidence="26" type="ORF">TrLO_g4571</name>
</gene>
<dbReference type="GO" id="GO:0046872">
    <property type="term" value="F:metal ion binding"/>
    <property type="evidence" value="ECO:0007669"/>
    <property type="project" value="UniProtKB-KW"/>
</dbReference>
<comment type="catalytic activity">
    <reaction evidence="10">
        <text>2-oxo-dATP + H2O = 2-oxo-dAMP + diphosphate + H(+)</text>
        <dbReference type="Rhea" id="RHEA:31583"/>
        <dbReference type="ChEBI" id="CHEBI:15377"/>
        <dbReference type="ChEBI" id="CHEBI:15378"/>
        <dbReference type="ChEBI" id="CHEBI:33019"/>
        <dbReference type="ChEBI" id="CHEBI:63212"/>
        <dbReference type="ChEBI" id="CHEBI:77897"/>
        <dbReference type="EC" id="3.6.1.56"/>
    </reaction>
    <physiologicalReaction direction="left-to-right" evidence="10">
        <dbReference type="Rhea" id="RHEA:31584"/>
    </physiologicalReaction>
</comment>
<feature type="transmembrane region" description="Helical" evidence="24">
    <location>
        <begin position="468"/>
        <end position="488"/>
    </location>
</feature>
<comment type="catalytic activity">
    <reaction evidence="20">
        <text>N(6)-methyl-ATP + H2O = N(6)-methyl-AMP + diphosphate + H(+)</text>
        <dbReference type="Rhea" id="RHEA:67608"/>
        <dbReference type="ChEBI" id="CHEBI:15377"/>
        <dbReference type="ChEBI" id="CHEBI:15378"/>
        <dbReference type="ChEBI" id="CHEBI:33019"/>
        <dbReference type="ChEBI" id="CHEBI:144842"/>
        <dbReference type="ChEBI" id="CHEBI:172873"/>
    </reaction>
    <physiologicalReaction direction="left-to-right" evidence="20">
        <dbReference type="Rhea" id="RHEA:67609"/>
    </physiologicalReaction>
</comment>
<evidence type="ECO:0000313" key="26">
    <source>
        <dbReference type="EMBL" id="GMI18671.1"/>
    </source>
</evidence>
<evidence type="ECO:0000256" key="9">
    <source>
        <dbReference type="ARBA" id="ARBA00024448"/>
    </source>
</evidence>
<reference evidence="27" key="1">
    <citation type="journal article" date="2023" name="Commun. Biol.">
        <title>Genome analysis of Parmales, the sister group of diatoms, reveals the evolutionary specialization of diatoms from phago-mixotrophs to photoautotrophs.</title>
        <authorList>
            <person name="Ban H."/>
            <person name="Sato S."/>
            <person name="Yoshikawa S."/>
            <person name="Yamada K."/>
            <person name="Nakamura Y."/>
            <person name="Ichinomiya M."/>
            <person name="Sato N."/>
            <person name="Blanc-Mathieu R."/>
            <person name="Endo H."/>
            <person name="Kuwata A."/>
            <person name="Ogata H."/>
        </authorList>
    </citation>
    <scope>NUCLEOTIDE SEQUENCE [LARGE SCALE GENOMIC DNA]</scope>
    <source>
        <strain evidence="27">NIES 3700</strain>
    </source>
</reference>
<dbReference type="GO" id="GO:0005634">
    <property type="term" value="C:nucleus"/>
    <property type="evidence" value="ECO:0007669"/>
    <property type="project" value="UniProtKB-SubCell"/>
</dbReference>
<evidence type="ECO:0000256" key="10">
    <source>
        <dbReference type="ARBA" id="ARBA00024459"/>
    </source>
</evidence>
<dbReference type="Gene3D" id="3.90.79.10">
    <property type="entry name" value="Nucleoside Triphosphate Pyrophosphohydrolase"/>
    <property type="match status" value="1"/>
</dbReference>
<dbReference type="PANTHER" id="PTHR43758">
    <property type="entry name" value="7,8-DIHYDRO-8-OXOGUANINE TRIPHOSPHATASE"/>
    <property type="match status" value="1"/>
</dbReference>
<evidence type="ECO:0000256" key="24">
    <source>
        <dbReference type="SAM" id="Phobius"/>
    </source>
</evidence>
<dbReference type="SUPFAM" id="SSF53335">
    <property type="entry name" value="S-adenosyl-L-methionine-dependent methyltransferases"/>
    <property type="match status" value="1"/>
</dbReference>
<dbReference type="GO" id="GO:0008828">
    <property type="term" value="F:dATP diphosphatase activity"/>
    <property type="evidence" value="ECO:0007669"/>
    <property type="project" value="UniProtKB-EC"/>
</dbReference>
<keyword evidence="5" id="KW-0479">Metal-binding</keyword>
<evidence type="ECO:0000256" key="14">
    <source>
        <dbReference type="ARBA" id="ARBA00026218"/>
    </source>
</evidence>
<keyword evidence="6" id="KW-0378">Hydrolase</keyword>
<evidence type="ECO:0000256" key="2">
    <source>
        <dbReference type="ARBA" id="ARBA00004123"/>
    </source>
</evidence>
<name>A0A9W7FVH0_9STRA</name>
<evidence type="ECO:0000256" key="7">
    <source>
        <dbReference type="ARBA" id="ARBA00022842"/>
    </source>
</evidence>
<evidence type="ECO:0000256" key="21">
    <source>
        <dbReference type="ARBA" id="ARBA00048894"/>
    </source>
</evidence>
<evidence type="ECO:0000256" key="5">
    <source>
        <dbReference type="ARBA" id="ARBA00022723"/>
    </source>
</evidence>
<keyword evidence="24" id="KW-1133">Transmembrane helix</keyword>
<comment type="catalytic activity">
    <reaction evidence="11">
        <text>8-oxo-dGTP + H2O = 8-oxo-dGMP + diphosphate + H(+)</text>
        <dbReference type="Rhea" id="RHEA:31575"/>
        <dbReference type="ChEBI" id="CHEBI:15377"/>
        <dbReference type="ChEBI" id="CHEBI:15378"/>
        <dbReference type="ChEBI" id="CHEBI:33019"/>
        <dbReference type="ChEBI" id="CHEBI:63224"/>
        <dbReference type="ChEBI" id="CHEBI:77896"/>
    </reaction>
    <physiologicalReaction direction="left-to-right" evidence="11">
        <dbReference type="Rhea" id="RHEA:31576"/>
    </physiologicalReaction>
</comment>
<comment type="cofactor">
    <cofactor evidence="1">
        <name>Mg(2+)</name>
        <dbReference type="ChEBI" id="CHEBI:18420"/>
    </cofactor>
</comment>
<evidence type="ECO:0000256" key="17">
    <source>
        <dbReference type="ARBA" id="ARBA00030682"/>
    </source>
</evidence>
<evidence type="ECO:0000256" key="23">
    <source>
        <dbReference type="ARBA" id="ARBA00053094"/>
    </source>
</evidence>
<feature type="domain" description="Nudix hydrolase" evidence="25">
    <location>
        <begin position="26"/>
        <end position="164"/>
    </location>
</feature>
<dbReference type="Pfam" id="PF13679">
    <property type="entry name" value="Methyltransf_32"/>
    <property type="match status" value="1"/>
</dbReference>
<comment type="similarity">
    <text evidence="3">Belongs to the Nudix hydrolase family.</text>
</comment>
<dbReference type="EMBL" id="BRXW01000342">
    <property type="protein sequence ID" value="GMI18671.1"/>
    <property type="molecule type" value="Genomic_DNA"/>
</dbReference>
<comment type="function">
    <text evidence="23">Oxidized purine nucleoside triphosphate hydrolase which is a prominent sanitizer of the oxidized nucleotide pool. Catalyzes the hydrolysis of 2-oxo-dATP (2-hydroxy-dATP) into 2-oxo-dAMP. Also has a significant hydrolase activity toward 2-oxo-ATP, 8-oxo-dGTP and 8-oxo-dATP. Through the hydrolysis of oxidized purine nucleoside triphosphates, prevents their incorporation into DNA and the subsequent transversions A:T to C:G and G:C to T:A. Also catalyzes the hydrolysis of methylated purine nucleoside triphosphate preventing their integration into DNA. Through this antimutagenic activity protects cells from oxidative stress.</text>
</comment>
<dbReference type="PRINTS" id="PR01403">
    <property type="entry name" value="8OXTPHPHTASE"/>
</dbReference>
<sequence length="499" mass="54891">MISSTAHATAHATLDSFFSKIPEPEPTISHYSLIILVQPSTNQVLFGKKLRGFGEGKFNGFGGKPNPNEPMRDCAVRETFEECGVQIPPEFLLSAGTLTFTGMGGKQMIIHLYRVNLDNFPFSVKASEEMAPTYFPISSIPYDQMFDDDKFWLPTVLSEPWSADLALEGNFHFDGDKISHYILTQNNNLEKKLFHELHRGGGRLSLKEFNEALHFALATQKRFKKNKIETILDVCGGHGALLHWLMIRFPKCKSGVVIDPARCDSGRKKVEDVFGPLLNSKSQTVKYVNEKLEDALLREIDAAPSPSTTLVVACHACQYLTTRIIDACEARNVAYISVMPCCQKDETGGFRALGEKLFKPGKVEAGVVSDMMTAGKLSHSYSVKVTLIDEKITPLNRVITGAWISEKSTVSPKDEERLQRAYAKAHQNAHPSSSNNNNITQNSIYAATTFLLIAALSTGSSGRTKSNILLGAAFLGSVLGFAAGGVYASRRNVDSKNKQ</sequence>
<keyword evidence="24" id="KW-0812">Transmembrane</keyword>
<evidence type="ECO:0000256" key="3">
    <source>
        <dbReference type="ARBA" id="ARBA00005582"/>
    </source>
</evidence>
<dbReference type="InterPro" id="IPR020084">
    <property type="entry name" value="NUDIX_hydrolase_CS"/>
</dbReference>
<evidence type="ECO:0000256" key="22">
    <source>
        <dbReference type="ARBA" id="ARBA00049032"/>
    </source>
</evidence>
<dbReference type="EC" id="3.6.1.56" evidence="13"/>
<evidence type="ECO:0000256" key="8">
    <source>
        <dbReference type="ARBA" id="ARBA00023242"/>
    </source>
</evidence>
<dbReference type="InterPro" id="IPR029063">
    <property type="entry name" value="SAM-dependent_MTases_sf"/>
</dbReference>
<proteinExistence type="inferred from homology"/>
<dbReference type="PROSITE" id="PS00893">
    <property type="entry name" value="NUDIX_BOX"/>
    <property type="match status" value="1"/>
</dbReference>
<dbReference type="InterPro" id="IPR015797">
    <property type="entry name" value="NUDIX_hydrolase-like_dom_sf"/>
</dbReference>
<protein>
    <recommendedName>
        <fullName evidence="14">Oxidized purine nucleoside triphosphate hydrolase</fullName>
        <ecNumber evidence="13">3.6.1.56</ecNumber>
    </recommendedName>
    <alternativeName>
        <fullName evidence="18">2-hydroxy-dATP diphosphatase</fullName>
    </alternativeName>
    <alternativeName>
        <fullName evidence="17">7,8-dihydro-8-oxoguanine triphosphatase</fullName>
    </alternativeName>
    <alternativeName>
        <fullName evidence="16">8-oxo-dGTPase</fullName>
    </alternativeName>
    <alternativeName>
        <fullName evidence="19">Methylated purine nucleoside triphosphate hydrolase</fullName>
    </alternativeName>
    <alternativeName>
        <fullName evidence="15">Nucleoside diphosphate-linked moiety X motif 1</fullName>
    </alternativeName>
</protein>
<evidence type="ECO:0000256" key="11">
    <source>
        <dbReference type="ARBA" id="ARBA00024486"/>
    </source>
</evidence>
<organism evidence="26 27">
    <name type="scientific">Triparma laevis f. longispina</name>
    <dbReference type="NCBI Taxonomy" id="1714387"/>
    <lineage>
        <taxon>Eukaryota</taxon>
        <taxon>Sar</taxon>
        <taxon>Stramenopiles</taxon>
        <taxon>Ochrophyta</taxon>
        <taxon>Bolidophyceae</taxon>
        <taxon>Parmales</taxon>
        <taxon>Triparmaceae</taxon>
        <taxon>Triparma</taxon>
    </lineage>
</organism>
<evidence type="ECO:0000256" key="16">
    <source>
        <dbReference type="ARBA" id="ARBA00030634"/>
    </source>
</evidence>
<dbReference type="GO" id="GO:0042262">
    <property type="term" value="P:DNA protection"/>
    <property type="evidence" value="ECO:0007669"/>
    <property type="project" value="InterPro"/>
</dbReference>
<comment type="catalytic activity">
    <reaction evidence="22">
        <text>N(6)-methyl-dATP + H2O = N(6)-methyl-dAMP + diphosphate + H(+)</text>
        <dbReference type="Rhea" id="RHEA:67604"/>
        <dbReference type="ChEBI" id="CHEBI:15377"/>
        <dbReference type="ChEBI" id="CHEBI:15378"/>
        <dbReference type="ChEBI" id="CHEBI:33019"/>
        <dbReference type="ChEBI" id="CHEBI:169976"/>
        <dbReference type="ChEBI" id="CHEBI:172872"/>
    </reaction>
    <physiologicalReaction direction="left-to-right" evidence="22">
        <dbReference type="Rhea" id="RHEA:67605"/>
    </physiologicalReaction>
</comment>
<evidence type="ECO:0000256" key="4">
    <source>
        <dbReference type="ARBA" id="ARBA00011245"/>
    </source>
</evidence>
<comment type="catalytic activity">
    <reaction evidence="12">
        <text>2-oxo-ATP + H2O = 2-oxo-AMP + diphosphate + H(+)</text>
        <dbReference type="Rhea" id="RHEA:67392"/>
        <dbReference type="ChEBI" id="CHEBI:15377"/>
        <dbReference type="ChEBI" id="CHEBI:15378"/>
        <dbReference type="ChEBI" id="CHEBI:33019"/>
        <dbReference type="ChEBI" id="CHEBI:71395"/>
        <dbReference type="ChEBI" id="CHEBI:172878"/>
    </reaction>
    <physiologicalReaction direction="left-to-right" evidence="12">
        <dbReference type="Rhea" id="RHEA:67393"/>
    </physiologicalReaction>
</comment>
<dbReference type="GO" id="GO:0005737">
    <property type="term" value="C:cytoplasm"/>
    <property type="evidence" value="ECO:0007669"/>
    <property type="project" value="TreeGrafter"/>
</dbReference>
<dbReference type="PROSITE" id="PS51462">
    <property type="entry name" value="NUDIX"/>
    <property type="match status" value="1"/>
</dbReference>
<dbReference type="AlphaFoldDB" id="A0A9W7FVH0"/>
<dbReference type="Proteomes" id="UP001165122">
    <property type="component" value="Unassembled WGS sequence"/>
</dbReference>
<evidence type="ECO:0000256" key="15">
    <source>
        <dbReference type="ARBA" id="ARBA00029673"/>
    </source>
</evidence>
<dbReference type="InterPro" id="IPR025714">
    <property type="entry name" value="Methyltranfer_dom"/>
</dbReference>
<comment type="subunit">
    <text evidence="4">Monomer.</text>
</comment>
<evidence type="ECO:0000256" key="12">
    <source>
        <dbReference type="ARBA" id="ARBA00024596"/>
    </source>
</evidence>
<comment type="catalytic activity">
    <reaction evidence="9">
        <text>8-oxo-dATP + H2O = 8-oxo-dAMP + diphosphate + H(+)</text>
        <dbReference type="Rhea" id="RHEA:65396"/>
        <dbReference type="ChEBI" id="CHEBI:15377"/>
        <dbReference type="ChEBI" id="CHEBI:15378"/>
        <dbReference type="ChEBI" id="CHEBI:33019"/>
        <dbReference type="ChEBI" id="CHEBI:71361"/>
        <dbReference type="ChEBI" id="CHEBI:172871"/>
    </reaction>
    <physiologicalReaction direction="left-to-right" evidence="9">
        <dbReference type="Rhea" id="RHEA:65397"/>
    </physiologicalReaction>
</comment>
<evidence type="ECO:0000256" key="13">
    <source>
        <dbReference type="ARBA" id="ARBA00026103"/>
    </source>
</evidence>
<comment type="subcellular location">
    <subcellularLocation>
        <location evidence="2">Nucleus</location>
    </subcellularLocation>
</comment>
<keyword evidence="8" id="KW-0539">Nucleus</keyword>
<evidence type="ECO:0000256" key="18">
    <source>
        <dbReference type="ARBA" id="ARBA00031927"/>
    </source>
</evidence>
<dbReference type="Pfam" id="PF00293">
    <property type="entry name" value="NUDIX"/>
    <property type="match status" value="1"/>
</dbReference>
<evidence type="ECO:0000256" key="19">
    <source>
        <dbReference type="ARBA" id="ARBA00032071"/>
    </source>
</evidence>
<dbReference type="InterPro" id="IPR000086">
    <property type="entry name" value="NUDIX_hydrolase_dom"/>
</dbReference>
<accession>A0A9W7FVH0</accession>
<dbReference type="GO" id="GO:0008413">
    <property type="term" value="F:8-oxo-7,8-dihydroguanosine triphosphate pyrophosphatase activity"/>
    <property type="evidence" value="ECO:0007669"/>
    <property type="project" value="InterPro"/>
</dbReference>
<dbReference type="InterPro" id="IPR003563">
    <property type="entry name" value="8ODP"/>
</dbReference>
<evidence type="ECO:0000256" key="1">
    <source>
        <dbReference type="ARBA" id="ARBA00001946"/>
    </source>
</evidence>